<evidence type="ECO:0000313" key="1">
    <source>
        <dbReference type="EMBL" id="MBB5787234.1"/>
    </source>
</evidence>
<sequence length="49" mass="5277">MGLLDRFRSARTPTSAISAQILGGSDDLEVVGEVSYQDALWRIGPDGVR</sequence>
<keyword evidence="2" id="KW-1185">Reference proteome</keyword>
<dbReference type="AlphaFoldDB" id="A0A7W9GNP7"/>
<gene>
    <name evidence="1" type="ORF">HD601_001809</name>
</gene>
<organism evidence="1 2">
    <name type="scientific">Jiangella mangrovi</name>
    <dbReference type="NCBI Taxonomy" id="1524084"/>
    <lineage>
        <taxon>Bacteria</taxon>
        <taxon>Bacillati</taxon>
        <taxon>Actinomycetota</taxon>
        <taxon>Actinomycetes</taxon>
        <taxon>Jiangellales</taxon>
        <taxon>Jiangellaceae</taxon>
        <taxon>Jiangella</taxon>
    </lineage>
</organism>
<evidence type="ECO:0000313" key="2">
    <source>
        <dbReference type="Proteomes" id="UP000542813"/>
    </source>
</evidence>
<name>A0A7W9GNP7_9ACTN</name>
<dbReference type="Proteomes" id="UP000542813">
    <property type="component" value="Unassembled WGS sequence"/>
</dbReference>
<proteinExistence type="predicted"/>
<reference evidence="1 2" key="1">
    <citation type="submission" date="2020-08" db="EMBL/GenBank/DDBJ databases">
        <title>Sequencing the genomes of 1000 actinobacteria strains.</title>
        <authorList>
            <person name="Klenk H.-P."/>
        </authorList>
    </citation>
    <scope>NUCLEOTIDE SEQUENCE [LARGE SCALE GENOMIC DNA]</scope>
    <source>
        <strain evidence="1 2">DSM 102122</strain>
    </source>
</reference>
<dbReference type="EMBL" id="JACHMM010000001">
    <property type="protein sequence ID" value="MBB5787234.1"/>
    <property type="molecule type" value="Genomic_DNA"/>
</dbReference>
<protein>
    <submittedName>
        <fullName evidence="1">Uncharacterized protein</fullName>
    </submittedName>
</protein>
<comment type="caution">
    <text evidence="1">The sequence shown here is derived from an EMBL/GenBank/DDBJ whole genome shotgun (WGS) entry which is preliminary data.</text>
</comment>
<accession>A0A7W9GNP7</accession>